<name>A0A0L8VE47_9BACT</name>
<dbReference type="Proteomes" id="UP000036958">
    <property type="component" value="Unassembled WGS sequence"/>
</dbReference>
<dbReference type="EMBL" id="LGIA01000022">
    <property type="protein sequence ID" value="KOH46721.1"/>
    <property type="molecule type" value="Genomic_DNA"/>
</dbReference>
<comment type="caution">
    <text evidence="1">The sequence shown here is derived from an EMBL/GenBank/DDBJ whole genome shotgun (WGS) entry which is preliminary data.</text>
</comment>
<evidence type="ECO:0000313" key="1">
    <source>
        <dbReference type="EMBL" id="KOH46721.1"/>
    </source>
</evidence>
<dbReference type="AlphaFoldDB" id="A0A0L8VE47"/>
<sequence length="39" mass="4329">MSIDLRLYENDGKNGIWAVGSIIINNPTYPSFERSGNEG</sequence>
<gene>
    <name evidence="1" type="ORF">NC99_04370</name>
</gene>
<keyword evidence="2" id="KW-1185">Reference proteome</keyword>
<reference evidence="2" key="1">
    <citation type="submission" date="2015-07" db="EMBL/GenBank/DDBJ databases">
        <title>Genome sequencing of Sunxiuqinia dokdonensis strain SK.</title>
        <authorList>
            <person name="Ahn S."/>
            <person name="Kim B.-C."/>
        </authorList>
    </citation>
    <scope>NUCLEOTIDE SEQUENCE [LARGE SCALE GENOMIC DNA]</scope>
    <source>
        <strain evidence="2">SK</strain>
    </source>
</reference>
<protein>
    <submittedName>
        <fullName evidence="1">Uncharacterized protein</fullName>
    </submittedName>
</protein>
<proteinExistence type="predicted"/>
<organism evidence="1 2">
    <name type="scientific">Sunxiuqinia dokdonensis</name>
    <dbReference type="NCBI Taxonomy" id="1409788"/>
    <lineage>
        <taxon>Bacteria</taxon>
        <taxon>Pseudomonadati</taxon>
        <taxon>Bacteroidota</taxon>
        <taxon>Bacteroidia</taxon>
        <taxon>Marinilabiliales</taxon>
        <taxon>Prolixibacteraceae</taxon>
        <taxon>Sunxiuqinia</taxon>
    </lineage>
</organism>
<accession>A0A0L8VE47</accession>
<evidence type="ECO:0000313" key="2">
    <source>
        <dbReference type="Proteomes" id="UP000036958"/>
    </source>
</evidence>